<evidence type="ECO:0000256" key="4">
    <source>
        <dbReference type="ARBA" id="ARBA00022692"/>
    </source>
</evidence>
<sequence length="356" mass="40492">MDITAQFNRCLKERESSVVQSFVFQLSTLNEFLKEAYRINSHISELTTYLRSIRASYLTLQSHRPTNHRPRHQDGTSQLPNGDRSQPLTDAQRTRIDNETRQLLTTMSGAIQRLQENTRLSSALGESLAQKKRSKAGFLGRWAAGGGVTPKTPEEQEEADARDTINKHRDGVIWYLQRRLEGAGEMQRSMVEIRVKREVERSRSILYKARGPGLVDGTGIGISRSSANYLSPTDLENEQRQERAAIESSLSPEQIQLFEREQEDMLKHYNSELDKIKTAESALIEISSLQTELSANLEIQSEQISQLVADDEFARENVEKGNKNLKEATKRRSIAQMIFWGAVGTSLFVVTWDFIF</sequence>
<dbReference type="PROSITE" id="PS50192">
    <property type="entry name" value="T_SNARE"/>
    <property type="match status" value="1"/>
</dbReference>
<dbReference type="InterPro" id="IPR019529">
    <property type="entry name" value="Syntaxin-18_N"/>
</dbReference>
<proteinExistence type="inferred from homology"/>
<dbReference type="Pfam" id="PF10496">
    <property type="entry name" value="Syntaxin-18_N"/>
    <property type="match status" value="1"/>
</dbReference>
<dbReference type="Proteomes" id="UP000447873">
    <property type="component" value="Unassembled WGS sequence"/>
</dbReference>
<feature type="domain" description="T-SNARE coiled-coil homology" evidence="11">
    <location>
        <begin position="266"/>
        <end position="328"/>
    </location>
</feature>
<evidence type="ECO:0000256" key="7">
    <source>
        <dbReference type="ARBA" id="ARBA00023054"/>
    </source>
</evidence>
<keyword evidence="3" id="KW-0813">Transport</keyword>
<dbReference type="AlphaFoldDB" id="A0A8H3UVR3"/>
<dbReference type="GO" id="GO:0031201">
    <property type="term" value="C:SNARE complex"/>
    <property type="evidence" value="ECO:0007669"/>
    <property type="project" value="TreeGrafter"/>
</dbReference>
<dbReference type="SUPFAM" id="SSF58038">
    <property type="entry name" value="SNARE fusion complex"/>
    <property type="match status" value="1"/>
</dbReference>
<dbReference type="EMBL" id="WNWQ01001103">
    <property type="protein sequence ID" value="KAE9962275.1"/>
    <property type="molecule type" value="Genomic_DNA"/>
</dbReference>
<evidence type="ECO:0000313" key="13">
    <source>
        <dbReference type="EMBL" id="KAE9971245.1"/>
    </source>
</evidence>
<evidence type="ECO:0000313" key="15">
    <source>
        <dbReference type="Proteomes" id="UP000447873"/>
    </source>
</evidence>
<evidence type="ECO:0000256" key="3">
    <source>
        <dbReference type="ARBA" id="ARBA00022448"/>
    </source>
</evidence>
<dbReference type="Gene3D" id="1.20.5.110">
    <property type="match status" value="1"/>
</dbReference>
<feature type="region of interest" description="Disordered" evidence="9">
    <location>
        <begin position="141"/>
        <end position="162"/>
    </location>
</feature>
<evidence type="ECO:0000313" key="16">
    <source>
        <dbReference type="Proteomes" id="UP000490939"/>
    </source>
</evidence>
<keyword evidence="4 10" id="KW-0812">Transmembrane</keyword>
<dbReference type="GO" id="GO:0005783">
    <property type="term" value="C:endoplasmic reticulum"/>
    <property type="evidence" value="ECO:0007669"/>
    <property type="project" value="TreeGrafter"/>
</dbReference>
<gene>
    <name evidence="12" type="ORF">BLS_000576</name>
    <name evidence="13" type="ORF">EG327_009939</name>
    <name evidence="14" type="ORF">EG328_002641</name>
</gene>
<comment type="caution">
    <text evidence="14">The sequence shown here is derived from an EMBL/GenBank/DDBJ whole genome shotgun (WGS) entry which is preliminary data.</text>
</comment>
<evidence type="ECO:0000313" key="14">
    <source>
        <dbReference type="EMBL" id="KAE9976372.1"/>
    </source>
</evidence>
<evidence type="ECO:0000256" key="8">
    <source>
        <dbReference type="ARBA" id="ARBA00023136"/>
    </source>
</evidence>
<keyword evidence="5" id="KW-0653">Protein transport</keyword>
<feature type="compositionally biased region" description="Polar residues" evidence="9">
    <location>
        <begin position="75"/>
        <end position="91"/>
    </location>
</feature>
<name>A0A8H3UVR3_VENIN</name>
<keyword evidence="7" id="KW-0175">Coiled coil</keyword>
<evidence type="ECO:0000259" key="11">
    <source>
        <dbReference type="PROSITE" id="PS50192"/>
    </source>
</evidence>
<feature type="region of interest" description="Disordered" evidence="9">
    <location>
        <begin position="61"/>
        <end position="98"/>
    </location>
</feature>
<reference evidence="14 15" key="1">
    <citation type="submission" date="2018-12" db="EMBL/GenBank/DDBJ databases">
        <title>Venturia inaequalis Genome Resource.</title>
        <authorList>
            <person name="Lichtner F.J."/>
        </authorList>
    </citation>
    <scope>NUCLEOTIDE SEQUENCE [LARGE SCALE GENOMIC DNA]</scope>
    <source>
        <strain evidence="14 15">120213</strain>
        <strain evidence="12">Bline_iso_100314</strain>
        <strain evidence="13 16">DMI_063113</strain>
    </source>
</reference>
<dbReference type="OrthoDB" id="342981at2759"/>
<keyword evidence="8 10" id="KW-0472">Membrane</keyword>
<evidence type="ECO:0000256" key="6">
    <source>
        <dbReference type="ARBA" id="ARBA00022989"/>
    </source>
</evidence>
<dbReference type="GO" id="GO:0006890">
    <property type="term" value="P:retrograde vesicle-mediated transport, Golgi to endoplasmic reticulum"/>
    <property type="evidence" value="ECO:0007669"/>
    <property type="project" value="TreeGrafter"/>
</dbReference>
<evidence type="ECO:0000313" key="12">
    <source>
        <dbReference type="EMBL" id="KAE9962275.1"/>
    </source>
</evidence>
<keyword evidence="6 10" id="KW-1133">Transmembrane helix</keyword>
<comment type="similarity">
    <text evidence="2">Belongs to the syntaxin family.</text>
</comment>
<evidence type="ECO:0000256" key="10">
    <source>
        <dbReference type="SAM" id="Phobius"/>
    </source>
</evidence>
<comment type="subcellular location">
    <subcellularLocation>
        <location evidence="1">Membrane</location>
        <topology evidence="1">Single-pass type IV membrane protein</topology>
    </subcellularLocation>
</comment>
<evidence type="ECO:0000256" key="9">
    <source>
        <dbReference type="SAM" id="MobiDB-lite"/>
    </source>
</evidence>
<dbReference type="EMBL" id="WNWR01000685">
    <property type="protein sequence ID" value="KAE9971245.1"/>
    <property type="molecule type" value="Genomic_DNA"/>
</dbReference>
<dbReference type="GO" id="GO:0015031">
    <property type="term" value="P:protein transport"/>
    <property type="evidence" value="ECO:0007669"/>
    <property type="project" value="UniProtKB-KW"/>
</dbReference>
<feature type="transmembrane region" description="Helical" evidence="10">
    <location>
        <begin position="337"/>
        <end position="355"/>
    </location>
</feature>
<protein>
    <recommendedName>
        <fullName evidence="11">t-SNARE coiled-coil homology domain-containing protein</fullName>
    </recommendedName>
</protein>
<dbReference type="Proteomes" id="UP000433883">
    <property type="component" value="Unassembled WGS sequence"/>
</dbReference>
<dbReference type="Proteomes" id="UP000490939">
    <property type="component" value="Unassembled WGS sequence"/>
</dbReference>
<dbReference type="PANTHER" id="PTHR15959">
    <property type="entry name" value="SYNTAXIN-18"/>
    <property type="match status" value="1"/>
</dbReference>
<evidence type="ECO:0000256" key="2">
    <source>
        <dbReference type="ARBA" id="ARBA00009063"/>
    </source>
</evidence>
<evidence type="ECO:0000256" key="1">
    <source>
        <dbReference type="ARBA" id="ARBA00004211"/>
    </source>
</evidence>
<evidence type="ECO:0000256" key="5">
    <source>
        <dbReference type="ARBA" id="ARBA00022927"/>
    </source>
</evidence>
<dbReference type="InterPro" id="IPR000727">
    <property type="entry name" value="T_SNARE_dom"/>
</dbReference>
<accession>A0A8H3UVR3</accession>
<dbReference type="PANTHER" id="PTHR15959:SF0">
    <property type="entry name" value="SYNTAXIN-18"/>
    <property type="match status" value="1"/>
</dbReference>
<organism evidence="14 15">
    <name type="scientific">Venturia inaequalis</name>
    <name type="common">Apple scab fungus</name>
    <dbReference type="NCBI Taxonomy" id="5025"/>
    <lineage>
        <taxon>Eukaryota</taxon>
        <taxon>Fungi</taxon>
        <taxon>Dikarya</taxon>
        <taxon>Ascomycota</taxon>
        <taxon>Pezizomycotina</taxon>
        <taxon>Dothideomycetes</taxon>
        <taxon>Pleosporomycetidae</taxon>
        <taxon>Venturiales</taxon>
        <taxon>Venturiaceae</taxon>
        <taxon>Venturia</taxon>
    </lineage>
</organism>
<keyword evidence="16" id="KW-1185">Reference proteome</keyword>
<dbReference type="EMBL" id="WNWS01000175">
    <property type="protein sequence ID" value="KAE9976372.1"/>
    <property type="molecule type" value="Genomic_DNA"/>
</dbReference>